<dbReference type="PROSITE" id="PS51819">
    <property type="entry name" value="VOC"/>
    <property type="match status" value="1"/>
</dbReference>
<dbReference type="EMBL" id="CABPSK010000003">
    <property type="protein sequence ID" value="VVE27653.1"/>
    <property type="molecule type" value="Genomic_DNA"/>
</dbReference>
<evidence type="ECO:0000313" key="2">
    <source>
        <dbReference type="EMBL" id="VVE27653.1"/>
    </source>
</evidence>
<dbReference type="Proteomes" id="UP000366945">
    <property type="component" value="Unassembled WGS sequence"/>
</dbReference>
<accession>A0A5E4WTS6</accession>
<proteinExistence type="predicted"/>
<dbReference type="SUPFAM" id="SSF54593">
    <property type="entry name" value="Glyoxalase/Bleomycin resistance protein/Dihydroxybiphenyl dioxygenase"/>
    <property type="match status" value="1"/>
</dbReference>
<feature type="domain" description="VOC" evidence="1">
    <location>
        <begin position="12"/>
        <end position="126"/>
    </location>
</feature>
<dbReference type="GeneID" id="300405492"/>
<protein>
    <submittedName>
        <fullName evidence="2">Glyoxalase</fullName>
    </submittedName>
</protein>
<dbReference type="Gene3D" id="3.10.180.10">
    <property type="entry name" value="2,3-Dihydroxybiphenyl 1,2-Dioxygenase, domain 1"/>
    <property type="match status" value="1"/>
</dbReference>
<keyword evidence="3" id="KW-1185">Reference proteome</keyword>
<reference evidence="2 3" key="1">
    <citation type="submission" date="2019-08" db="EMBL/GenBank/DDBJ databases">
        <authorList>
            <person name="Peeters C."/>
        </authorList>
    </citation>
    <scope>NUCLEOTIDE SEQUENCE [LARGE SCALE GENOMIC DNA]</scope>
    <source>
        <strain evidence="2 3">LMG 31114</strain>
    </source>
</reference>
<name>A0A5E4WTS6_9BURK</name>
<dbReference type="AlphaFoldDB" id="A0A5E4WTS6"/>
<dbReference type="InterPro" id="IPR004360">
    <property type="entry name" value="Glyas_Fos-R_dOase_dom"/>
</dbReference>
<evidence type="ECO:0000259" key="1">
    <source>
        <dbReference type="PROSITE" id="PS51819"/>
    </source>
</evidence>
<evidence type="ECO:0000313" key="3">
    <source>
        <dbReference type="Proteomes" id="UP000366945"/>
    </source>
</evidence>
<dbReference type="InterPro" id="IPR037523">
    <property type="entry name" value="VOC_core"/>
</dbReference>
<dbReference type="InterPro" id="IPR029068">
    <property type="entry name" value="Glyas_Bleomycin-R_OHBP_Dase"/>
</dbReference>
<dbReference type="RefSeq" id="WP_150680733.1">
    <property type="nucleotide sequence ID" value="NZ_CABPSK010000003.1"/>
</dbReference>
<dbReference type="OrthoDB" id="9797663at2"/>
<dbReference type="Pfam" id="PF00903">
    <property type="entry name" value="Glyoxalase"/>
    <property type="match status" value="1"/>
</dbReference>
<gene>
    <name evidence="2" type="ORF">PPN31114_03482</name>
</gene>
<organism evidence="2 3">
    <name type="scientific">Pandoraea pneumonica</name>
    <dbReference type="NCBI Taxonomy" id="2508299"/>
    <lineage>
        <taxon>Bacteria</taxon>
        <taxon>Pseudomonadati</taxon>
        <taxon>Pseudomonadota</taxon>
        <taxon>Betaproteobacteria</taxon>
        <taxon>Burkholderiales</taxon>
        <taxon>Burkholderiaceae</taxon>
        <taxon>Pandoraea</taxon>
    </lineage>
</organism>
<sequence>MDTLNRVPHAVQFGRIAPTLSVADLDRSLSFYCDVLGFEKVFEAGSPVGFVILKKDGAELHLSRDAQHRATAQNVAHLMVANADALHDHLEQHRVRIVKRLRTMDIGLRAFVFADPDGNRIDVAEIR</sequence>